<keyword evidence="3" id="KW-0808">Transferase</keyword>
<name>A0ABP8Q5H5_9GAMM</name>
<keyword evidence="3" id="KW-0032">Aminotransferase</keyword>
<dbReference type="GO" id="GO:0008483">
    <property type="term" value="F:transaminase activity"/>
    <property type="evidence" value="ECO:0007669"/>
    <property type="project" value="UniProtKB-KW"/>
</dbReference>
<dbReference type="InterPro" id="IPR015424">
    <property type="entry name" value="PyrdxlP-dep_Trfase"/>
</dbReference>
<protein>
    <submittedName>
        <fullName evidence="3">LegC family aminotransferase</fullName>
    </submittedName>
</protein>
<comment type="similarity">
    <text evidence="2">Belongs to the DegT/DnrJ/EryC1 family.</text>
</comment>
<evidence type="ECO:0000256" key="2">
    <source>
        <dbReference type="RuleBase" id="RU004508"/>
    </source>
</evidence>
<reference evidence="4" key="1">
    <citation type="journal article" date="2019" name="Int. J. Syst. Evol. Microbiol.">
        <title>The Global Catalogue of Microorganisms (GCM) 10K type strain sequencing project: providing services to taxonomists for standard genome sequencing and annotation.</title>
        <authorList>
            <consortium name="The Broad Institute Genomics Platform"/>
            <consortium name="The Broad Institute Genome Sequencing Center for Infectious Disease"/>
            <person name="Wu L."/>
            <person name="Ma J."/>
        </authorList>
    </citation>
    <scope>NUCLEOTIDE SEQUENCE [LARGE SCALE GENOMIC DNA]</scope>
    <source>
        <strain evidence="4">JCM 32226</strain>
    </source>
</reference>
<evidence type="ECO:0000313" key="3">
    <source>
        <dbReference type="EMBL" id="GAA4496693.1"/>
    </source>
</evidence>
<accession>A0ABP8Q5H5</accession>
<organism evidence="3 4">
    <name type="scientific">Pseudaeromonas paramecii</name>
    <dbReference type="NCBI Taxonomy" id="2138166"/>
    <lineage>
        <taxon>Bacteria</taxon>
        <taxon>Pseudomonadati</taxon>
        <taxon>Pseudomonadota</taxon>
        <taxon>Gammaproteobacteria</taxon>
        <taxon>Aeromonadales</taxon>
        <taxon>Aeromonadaceae</taxon>
        <taxon>Pseudaeromonas</taxon>
    </lineage>
</organism>
<dbReference type="Pfam" id="PF01041">
    <property type="entry name" value="DegT_DnrJ_EryC1"/>
    <property type="match status" value="1"/>
</dbReference>
<dbReference type="InterPro" id="IPR015421">
    <property type="entry name" value="PyrdxlP-dep_Trfase_major"/>
</dbReference>
<proteinExistence type="inferred from homology"/>
<dbReference type="PANTHER" id="PTHR30244:SF30">
    <property type="entry name" value="BLR5990 PROTEIN"/>
    <property type="match status" value="1"/>
</dbReference>
<dbReference type="Proteomes" id="UP001501321">
    <property type="component" value="Unassembled WGS sequence"/>
</dbReference>
<evidence type="ECO:0000313" key="4">
    <source>
        <dbReference type="Proteomes" id="UP001501321"/>
    </source>
</evidence>
<dbReference type="InterPro" id="IPR026385">
    <property type="entry name" value="LegC-like"/>
</dbReference>
<dbReference type="Gene3D" id="3.40.640.10">
    <property type="entry name" value="Type I PLP-dependent aspartate aminotransferase-like (Major domain)"/>
    <property type="match status" value="1"/>
</dbReference>
<gene>
    <name evidence="3" type="ORF">GCM10023095_12130</name>
</gene>
<dbReference type="NCBIfam" id="TIGR04181">
    <property type="entry name" value="NHT_00031"/>
    <property type="match status" value="1"/>
</dbReference>
<dbReference type="SUPFAM" id="SSF53383">
    <property type="entry name" value="PLP-dependent transferases"/>
    <property type="match status" value="1"/>
</dbReference>
<dbReference type="EMBL" id="BAABFC010000009">
    <property type="protein sequence ID" value="GAA4496693.1"/>
    <property type="molecule type" value="Genomic_DNA"/>
</dbReference>
<evidence type="ECO:0000256" key="1">
    <source>
        <dbReference type="ARBA" id="ARBA00022898"/>
    </source>
</evidence>
<dbReference type="PANTHER" id="PTHR30244">
    <property type="entry name" value="TRANSAMINASE"/>
    <property type="match status" value="1"/>
</dbReference>
<dbReference type="InterPro" id="IPR000653">
    <property type="entry name" value="DegT/StrS_aminotransferase"/>
</dbReference>
<dbReference type="CDD" id="cd00616">
    <property type="entry name" value="AHBA_syn"/>
    <property type="match status" value="1"/>
</dbReference>
<keyword evidence="4" id="KW-1185">Reference proteome</keyword>
<keyword evidence="1 2" id="KW-0663">Pyridoxal phosphate</keyword>
<dbReference type="PIRSF" id="PIRSF000390">
    <property type="entry name" value="PLP_StrS"/>
    <property type="match status" value="1"/>
</dbReference>
<comment type="caution">
    <text evidence="3">The sequence shown here is derived from an EMBL/GenBank/DDBJ whole genome shotgun (WGS) entry which is preliminary data.</text>
</comment>
<sequence>MCDCIDTTFVSSVGAYVDRFEAMICELTGAGYAIATVNGTAALHVALRLAGVQPDDLVVTQPLTFVATCNAISYLGASPAFVDVDSQTLGMSAVALEAWLLEHAERRVQGTFHKSLNRRIAAVVPMHSFGLMCDIEALLRVCDSWQLQLVEDAAEALGSRSQGRHAGTFGQLGAFSFNGNKIITCGGGGCIVTDDEVLARRAKHLTTTGKLPHAWHFYHDEVAFNYRMPNINAALGCAQLEQLTSLLADKQATASAYQSFGMAHGLNFVPARPGTESNYWLNTLLLDSLSERDAFLHYANQQGVQARPAWRLMNELPAFITAPSGPLPVANDLAQRLVNLPSGVRGLD</sequence>